<dbReference type="GO" id="GO:0050840">
    <property type="term" value="F:extracellular matrix binding"/>
    <property type="evidence" value="ECO:0007669"/>
    <property type="project" value="TreeGrafter"/>
</dbReference>
<dbReference type="PROSITE" id="PS51642">
    <property type="entry name" value="HEMOPEXIN_2"/>
    <property type="match status" value="4"/>
</dbReference>
<feature type="repeat" description="Hemopexin" evidence="7">
    <location>
        <begin position="446"/>
        <end position="498"/>
    </location>
</feature>
<dbReference type="Gene3D" id="4.10.410.20">
    <property type="match status" value="1"/>
</dbReference>
<dbReference type="SMART" id="SM00201">
    <property type="entry name" value="SO"/>
    <property type="match status" value="1"/>
</dbReference>
<comment type="subcellular location">
    <subcellularLocation>
        <location evidence="1">Secreted</location>
    </subcellularLocation>
</comment>
<evidence type="ECO:0000256" key="8">
    <source>
        <dbReference type="SAM" id="MobiDB-lite"/>
    </source>
</evidence>
<keyword evidence="6" id="KW-0325">Glycoprotein</keyword>
<keyword evidence="3 9" id="KW-0732">Signal</keyword>
<protein>
    <recommendedName>
        <fullName evidence="10">SMB domain-containing protein</fullName>
    </recommendedName>
</protein>
<dbReference type="InterPro" id="IPR036375">
    <property type="entry name" value="Hemopexin-like_dom_sf"/>
</dbReference>
<dbReference type="Gene3D" id="2.110.10.10">
    <property type="entry name" value="Hemopexin-like domain"/>
    <property type="match status" value="2"/>
</dbReference>
<proteinExistence type="predicted"/>
<feature type="repeat" description="Hemopexin" evidence="7">
    <location>
        <begin position="291"/>
        <end position="340"/>
    </location>
</feature>
<evidence type="ECO:0000256" key="5">
    <source>
        <dbReference type="ARBA" id="ARBA00023157"/>
    </source>
</evidence>
<dbReference type="GO" id="GO:0005615">
    <property type="term" value="C:extracellular space"/>
    <property type="evidence" value="ECO:0007669"/>
    <property type="project" value="TreeGrafter"/>
</dbReference>
<evidence type="ECO:0000256" key="6">
    <source>
        <dbReference type="ARBA" id="ARBA00023180"/>
    </source>
</evidence>
<evidence type="ECO:0000256" key="7">
    <source>
        <dbReference type="PROSITE-ProRule" id="PRU01011"/>
    </source>
</evidence>
<feature type="repeat" description="Hemopexin" evidence="7">
    <location>
        <begin position="243"/>
        <end position="290"/>
    </location>
</feature>
<dbReference type="GO" id="GO:0030247">
    <property type="term" value="F:polysaccharide binding"/>
    <property type="evidence" value="ECO:0007669"/>
    <property type="project" value="InterPro"/>
</dbReference>
<dbReference type="PROSITE" id="PS00024">
    <property type="entry name" value="HEMOPEXIN"/>
    <property type="match status" value="1"/>
</dbReference>
<dbReference type="EMBL" id="JANPWB010000005">
    <property type="protein sequence ID" value="KAJ1186321.1"/>
    <property type="molecule type" value="Genomic_DNA"/>
</dbReference>
<evidence type="ECO:0000256" key="1">
    <source>
        <dbReference type="ARBA" id="ARBA00004613"/>
    </source>
</evidence>
<evidence type="ECO:0000256" key="3">
    <source>
        <dbReference type="ARBA" id="ARBA00022729"/>
    </source>
</evidence>
<reference evidence="11" key="1">
    <citation type="journal article" date="2022" name="bioRxiv">
        <title>Sequencing and chromosome-scale assembly of the giantPleurodeles waltlgenome.</title>
        <authorList>
            <person name="Brown T."/>
            <person name="Elewa A."/>
            <person name="Iarovenko S."/>
            <person name="Subramanian E."/>
            <person name="Araus A.J."/>
            <person name="Petzold A."/>
            <person name="Susuki M."/>
            <person name="Suzuki K.-i.T."/>
            <person name="Hayashi T."/>
            <person name="Toyoda A."/>
            <person name="Oliveira C."/>
            <person name="Osipova E."/>
            <person name="Leigh N.D."/>
            <person name="Simon A."/>
            <person name="Yun M.H."/>
        </authorList>
    </citation>
    <scope>NUCLEOTIDE SEQUENCE</scope>
    <source>
        <strain evidence="11">20211129_DDA</strain>
        <tissue evidence="11">Liver</tissue>
    </source>
</reference>
<feature type="region of interest" description="Disordered" evidence="8">
    <location>
        <begin position="160"/>
        <end position="190"/>
    </location>
</feature>
<feature type="chain" id="PRO_5044012241" description="SMB domain-containing protein" evidence="9">
    <location>
        <begin position="20"/>
        <end position="505"/>
    </location>
</feature>
<dbReference type="GO" id="GO:0005178">
    <property type="term" value="F:integrin binding"/>
    <property type="evidence" value="ECO:0007669"/>
    <property type="project" value="TreeGrafter"/>
</dbReference>
<evidence type="ECO:0000259" key="10">
    <source>
        <dbReference type="PROSITE" id="PS50958"/>
    </source>
</evidence>
<dbReference type="InterPro" id="IPR051298">
    <property type="entry name" value="Heme_transport/Cell_adhesion"/>
</dbReference>
<dbReference type="SMART" id="SM00120">
    <property type="entry name" value="HX"/>
    <property type="match status" value="4"/>
</dbReference>
<name>A0AAV7UCT8_PLEWA</name>
<evidence type="ECO:0000256" key="9">
    <source>
        <dbReference type="SAM" id="SignalP"/>
    </source>
</evidence>
<evidence type="ECO:0000313" key="12">
    <source>
        <dbReference type="Proteomes" id="UP001066276"/>
    </source>
</evidence>
<dbReference type="GO" id="GO:0033627">
    <property type="term" value="P:cell adhesion mediated by integrin"/>
    <property type="evidence" value="ECO:0007669"/>
    <property type="project" value="TreeGrafter"/>
</dbReference>
<accession>A0AAV7UCT8</accession>
<dbReference type="InterPro" id="IPR036024">
    <property type="entry name" value="Somatomedin_B-like_dom_sf"/>
</dbReference>
<dbReference type="Proteomes" id="UP001066276">
    <property type="component" value="Chromosome 3_1"/>
</dbReference>
<dbReference type="GO" id="GO:0005044">
    <property type="term" value="F:scavenger receptor activity"/>
    <property type="evidence" value="ECO:0007669"/>
    <property type="project" value="InterPro"/>
</dbReference>
<sequence length="505" mass="57586">MKALLLLATVLGTICSSVADEELCVGRCTEGFNITRKCQCDPLCVYYQSCCSDYATACKQIVTRGDVFALPDDEYGYETYDEATGSPLFATEPAGSEHTVADLLEKDPVEIDPTEIDPVETETVTTYLEEAGTVMIDPVQIDLVEAEVPLQEATETTVVITKPPPTVGPTESGVSESESPAPEIELSPEQEEEDLCSGKPFDAFTDLKNGSIYAFRGKYFYELDEKKARDGYPKLIQDVWGIPGPIDAAFTRINCEGKTYIFKGGEYWRFDNGVLDPGFPRNISRGFDKIPNDIDAAFAVPAKDYGSSERVYFFKGSRYWEYDFKHQPSLKDCRDSSPSLAFTQYALMQMEDDWSQFFQRLFGGSKNKGSSNPISISRAWRGLPSNLDAAVAGKLYLPQPSKQTRRNRRRKSRRNRRKYQLRKRKSYFKFFDWMSEEDEDDVYFDPDWVMPVAPRCQPIQSVYFFKKDKYYRVNLDTKRVDYVYPKYPRPIAQYWLGCVDSKKLA</sequence>
<dbReference type="PROSITE" id="PS00524">
    <property type="entry name" value="SMB_1"/>
    <property type="match status" value="1"/>
</dbReference>
<dbReference type="InterPro" id="IPR000585">
    <property type="entry name" value="Hemopexin-like_dom"/>
</dbReference>
<dbReference type="InterPro" id="IPR020436">
    <property type="entry name" value="SMB_chordata"/>
</dbReference>
<feature type="repeat" description="Hemopexin" evidence="7">
    <location>
        <begin position="198"/>
        <end position="242"/>
    </location>
</feature>
<keyword evidence="5" id="KW-1015">Disulfide bond</keyword>
<comment type="caution">
    <text evidence="11">The sequence shown here is derived from an EMBL/GenBank/DDBJ whole genome shotgun (WGS) entry which is preliminary data.</text>
</comment>
<dbReference type="Pfam" id="PF01033">
    <property type="entry name" value="Somatomedin_B"/>
    <property type="match status" value="1"/>
</dbReference>
<organism evidence="11 12">
    <name type="scientific">Pleurodeles waltl</name>
    <name type="common">Iberian ribbed newt</name>
    <dbReference type="NCBI Taxonomy" id="8319"/>
    <lineage>
        <taxon>Eukaryota</taxon>
        <taxon>Metazoa</taxon>
        <taxon>Chordata</taxon>
        <taxon>Craniata</taxon>
        <taxon>Vertebrata</taxon>
        <taxon>Euteleostomi</taxon>
        <taxon>Amphibia</taxon>
        <taxon>Batrachia</taxon>
        <taxon>Caudata</taxon>
        <taxon>Salamandroidea</taxon>
        <taxon>Salamandridae</taxon>
        <taxon>Pleurodelinae</taxon>
        <taxon>Pleurodeles</taxon>
    </lineage>
</organism>
<dbReference type="AlphaFoldDB" id="A0AAV7UCT8"/>
<evidence type="ECO:0000256" key="2">
    <source>
        <dbReference type="ARBA" id="ARBA00022525"/>
    </source>
</evidence>
<dbReference type="PANTHER" id="PTHR22917:SF3">
    <property type="entry name" value="VITRONECTIN"/>
    <property type="match status" value="1"/>
</dbReference>
<dbReference type="SUPFAM" id="SSF90188">
    <property type="entry name" value="Somatomedin B domain"/>
    <property type="match status" value="1"/>
</dbReference>
<dbReference type="GO" id="GO:0007160">
    <property type="term" value="P:cell-matrix adhesion"/>
    <property type="evidence" value="ECO:0007669"/>
    <property type="project" value="TreeGrafter"/>
</dbReference>
<dbReference type="GO" id="GO:0006955">
    <property type="term" value="P:immune response"/>
    <property type="evidence" value="ECO:0007669"/>
    <property type="project" value="InterPro"/>
</dbReference>
<dbReference type="Pfam" id="PF00045">
    <property type="entry name" value="Hemopexin"/>
    <property type="match status" value="3"/>
</dbReference>
<dbReference type="CDD" id="cd00094">
    <property type="entry name" value="HX"/>
    <property type="match status" value="1"/>
</dbReference>
<gene>
    <name evidence="11" type="ORF">NDU88_003104</name>
</gene>
<dbReference type="InterPro" id="IPR001212">
    <property type="entry name" value="Somatomedin_B_dom"/>
</dbReference>
<dbReference type="PROSITE" id="PS50958">
    <property type="entry name" value="SMB_2"/>
    <property type="match status" value="1"/>
</dbReference>
<dbReference type="InterPro" id="IPR018486">
    <property type="entry name" value="Hemopexin_CS"/>
</dbReference>
<evidence type="ECO:0000256" key="4">
    <source>
        <dbReference type="ARBA" id="ARBA00022737"/>
    </source>
</evidence>
<dbReference type="PANTHER" id="PTHR22917">
    <property type="entry name" value="HEMOPEXIN DOMAIN-CONTAINING PROTEIN"/>
    <property type="match status" value="1"/>
</dbReference>
<dbReference type="SUPFAM" id="SSF50923">
    <property type="entry name" value="Hemopexin-like domain"/>
    <property type="match status" value="1"/>
</dbReference>
<dbReference type="InterPro" id="IPR018487">
    <property type="entry name" value="Hemopexin-like_repeat"/>
</dbReference>
<evidence type="ECO:0000313" key="11">
    <source>
        <dbReference type="EMBL" id="KAJ1186321.1"/>
    </source>
</evidence>
<dbReference type="PRINTS" id="PR00022">
    <property type="entry name" value="SOMATOMEDINB"/>
</dbReference>
<feature type="signal peptide" evidence="9">
    <location>
        <begin position="1"/>
        <end position="19"/>
    </location>
</feature>
<keyword evidence="12" id="KW-1185">Reference proteome</keyword>
<keyword evidence="4" id="KW-0677">Repeat</keyword>
<keyword evidence="2" id="KW-0964">Secreted</keyword>
<feature type="domain" description="SMB" evidence="10">
    <location>
        <begin position="20"/>
        <end position="62"/>
    </location>
</feature>